<evidence type="ECO:0008006" key="3">
    <source>
        <dbReference type="Google" id="ProtNLM"/>
    </source>
</evidence>
<dbReference type="InterPro" id="IPR021903">
    <property type="entry name" value="DUF3515"/>
</dbReference>
<dbReference type="Proteomes" id="UP000188929">
    <property type="component" value="Unassembled WGS sequence"/>
</dbReference>
<name>A0A1V2IEI3_9ACTN</name>
<proteinExistence type="predicted"/>
<evidence type="ECO:0000313" key="2">
    <source>
        <dbReference type="Proteomes" id="UP000188929"/>
    </source>
</evidence>
<keyword evidence="2" id="KW-1185">Reference proteome</keyword>
<accession>A0A1V2IEI3</accession>
<dbReference type="EMBL" id="MOMC01000017">
    <property type="protein sequence ID" value="ONH31309.1"/>
    <property type="molecule type" value="Genomic_DNA"/>
</dbReference>
<organism evidence="1 2">
    <name type="scientific">Pseudofrankia asymbiotica</name>
    <dbReference type="NCBI Taxonomy" id="1834516"/>
    <lineage>
        <taxon>Bacteria</taxon>
        <taxon>Bacillati</taxon>
        <taxon>Actinomycetota</taxon>
        <taxon>Actinomycetes</taxon>
        <taxon>Frankiales</taxon>
        <taxon>Frankiaceae</taxon>
        <taxon>Pseudofrankia</taxon>
    </lineage>
</organism>
<reference evidence="2" key="1">
    <citation type="submission" date="2016-10" db="EMBL/GenBank/DDBJ databases">
        <title>Frankia sp. NRRL B-16386 Genome sequencing.</title>
        <authorList>
            <person name="Ghodhbane-Gtari F."/>
            <person name="Swanson E."/>
            <person name="Gueddou A."/>
            <person name="Hezbri K."/>
            <person name="Ktari K."/>
            <person name="Nouioui I."/>
            <person name="Morris K."/>
            <person name="Simpson S."/>
            <person name="Abebe-Akele F."/>
            <person name="Thomas K."/>
            <person name="Gtari M."/>
            <person name="Tisa L.S."/>
        </authorList>
    </citation>
    <scope>NUCLEOTIDE SEQUENCE [LARGE SCALE GENOMIC DNA]</scope>
    <source>
        <strain evidence="2">NRRL B-16386</strain>
    </source>
</reference>
<protein>
    <recommendedName>
        <fullName evidence="3">DUF3515 domain-containing protein</fullName>
    </recommendedName>
</protein>
<gene>
    <name evidence="1" type="ORF">BL253_10050</name>
</gene>
<comment type="caution">
    <text evidence="1">The sequence shown here is derived from an EMBL/GenBank/DDBJ whole genome shotgun (WGS) entry which is preliminary data.</text>
</comment>
<sequence length="143" mass="14605">MALLAAGCAGGPRTVTVTGAPAPTGAAAASCRALLDALPDSLGEGLDRREVTPRGAAAAAFGSAPVLLTCGVEGVATAYRPDSVVSEHDGVRWFPEEADGRSRWSTPTRRPQVTLTFPDDVVPYNVIAAVNPAVLAHTVDTTP</sequence>
<dbReference type="Pfam" id="PF12028">
    <property type="entry name" value="DUF3515"/>
    <property type="match status" value="1"/>
</dbReference>
<dbReference type="AlphaFoldDB" id="A0A1V2IEI3"/>
<evidence type="ECO:0000313" key="1">
    <source>
        <dbReference type="EMBL" id="ONH31309.1"/>
    </source>
</evidence>
<dbReference type="STRING" id="1834516.BL253_10050"/>